<evidence type="ECO:0000256" key="5">
    <source>
        <dbReference type="ARBA" id="ARBA00022827"/>
    </source>
</evidence>
<dbReference type="NCBIfam" id="TIGR01988">
    <property type="entry name" value="Ubi-OHases"/>
    <property type="match status" value="1"/>
</dbReference>
<dbReference type="PRINTS" id="PR00420">
    <property type="entry name" value="RNGMNOXGNASE"/>
</dbReference>
<comment type="pathway">
    <text evidence="2">Cofactor biosynthesis; ubiquinone biosynthesis.</text>
</comment>
<keyword evidence="6 9" id="KW-0560">Oxidoreductase</keyword>
<dbReference type="GO" id="GO:0008681">
    <property type="term" value="F:2-octaprenyl-6-methoxyphenol hydroxylase activity"/>
    <property type="evidence" value="ECO:0007669"/>
    <property type="project" value="TreeGrafter"/>
</dbReference>
<dbReference type="InterPro" id="IPR051205">
    <property type="entry name" value="UbiH/COQ6_monooxygenase"/>
</dbReference>
<dbReference type="PANTHER" id="PTHR43876">
    <property type="entry name" value="UBIQUINONE BIOSYNTHESIS MONOOXYGENASE COQ6, MITOCHONDRIAL"/>
    <property type="match status" value="1"/>
</dbReference>
<evidence type="ECO:0000259" key="8">
    <source>
        <dbReference type="Pfam" id="PF01494"/>
    </source>
</evidence>
<evidence type="ECO:0000256" key="3">
    <source>
        <dbReference type="ARBA" id="ARBA00005349"/>
    </source>
</evidence>
<evidence type="ECO:0000256" key="1">
    <source>
        <dbReference type="ARBA" id="ARBA00001974"/>
    </source>
</evidence>
<evidence type="ECO:0000256" key="7">
    <source>
        <dbReference type="ARBA" id="ARBA00023033"/>
    </source>
</evidence>
<proteinExistence type="inferred from homology"/>
<dbReference type="GO" id="GO:0006744">
    <property type="term" value="P:ubiquinone biosynthetic process"/>
    <property type="evidence" value="ECO:0007669"/>
    <property type="project" value="InterPro"/>
</dbReference>
<dbReference type="Pfam" id="PF01494">
    <property type="entry name" value="FAD_binding_3"/>
    <property type="match status" value="1"/>
</dbReference>
<accession>A0AB39UVX5</accession>
<dbReference type="NCBIfam" id="NF004356">
    <property type="entry name" value="PRK05732.1"/>
    <property type="match status" value="1"/>
</dbReference>
<reference evidence="9" key="1">
    <citation type="submission" date="2024-05" db="EMBL/GenBank/DDBJ databases">
        <title>Genome sequencing of novel strain.</title>
        <authorList>
            <person name="Ganbat D."/>
            <person name="Ganbat S."/>
            <person name="Lee S.-J."/>
        </authorList>
    </citation>
    <scope>NUCLEOTIDE SEQUENCE</scope>
    <source>
        <strain evidence="9">SMD15-11</strain>
    </source>
</reference>
<dbReference type="InterPro" id="IPR036188">
    <property type="entry name" value="FAD/NAD-bd_sf"/>
</dbReference>
<dbReference type="InterPro" id="IPR002938">
    <property type="entry name" value="FAD-bd"/>
</dbReference>
<evidence type="ECO:0000256" key="4">
    <source>
        <dbReference type="ARBA" id="ARBA00022630"/>
    </source>
</evidence>
<dbReference type="InterPro" id="IPR010971">
    <property type="entry name" value="UbiH/COQ6"/>
</dbReference>
<comment type="similarity">
    <text evidence="3">Belongs to the UbiH/COQ6 family.</text>
</comment>
<dbReference type="KEGG" id="tcd:AAIA72_15480"/>
<evidence type="ECO:0000256" key="6">
    <source>
        <dbReference type="ARBA" id="ARBA00023002"/>
    </source>
</evidence>
<protein>
    <submittedName>
        <fullName evidence="9">2-octaprenyl-6-methoxyphenyl hydroxylase</fullName>
        <ecNumber evidence="9">1.14.13.-</ecNumber>
    </submittedName>
</protein>
<sequence>MARTETHDILIVGGGLVGSSLALMLAREECAHLSCALVEARDFPASVADYQPAFDERSTALAWGSRLIFESLGLWPELEPGVATIRHIHVSQKGHIATARFHADESPWPAYGHVMPNVWAGRVLGAALKAQSRVALHLGETVERVTRQDNVWQVGLNSGRVIGSRTLVLADGGRSALGEQLGLQFDSRPYGQSAIVTNLAVSKPHDGWAWERFTPDGPLACLPLPDQDGQHRLALVWTVPEKQLDGILALDDEAFAARLESRIGLRIGRIDQVGERVSYPLSLTTCRTPVREGLVVLGNAAHTLHPVAGQGFNLALRDAWALARRWAEVPADKCHTRDVLNGYLSDQRLDQQRTVLASDSLVRLFTGREWLAPARGLGLLGLSVSRALQVPFARTAMGLGGQLFDRGFSSHD</sequence>
<evidence type="ECO:0000313" key="9">
    <source>
        <dbReference type="EMBL" id="XDT72177.1"/>
    </source>
</evidence>
<keyword evidence="5" id="KW-0274">FAD</keyword>
<dbReference type="SUPFAM" id="SSF51905">
    <property type="entry name" value="FAD/NAD(P)-binding domain"/>
    <property type="match status" value="1"/>
</dbReference>
<dbReference type="GO" id="GO:0071949">
    <property type="term" value="F:FAD binding"/>
    <property type="evidence" value="ECO:0007669"/>
    <property type="project" value="InterPro"/>
</dbReference>
<dbReference type="EC" id="1.14.13.-" evidence="9"/>
<name>A0AB39UVX5_9GAMM</name>
<keyword evidence="7" id="KW-0503">Monooxygenase</keyword>
<dbReference type="RefSeq" id="WP_369601189.1">
    <property type="nucleotide sequence ID" value="NZ_CP154858.1"/>
</dbReference>
<dbReference type="PANTHER" id="PTHR43876:SF8">
    <property type="entry name" value="2-OCTAPRENYL-6-METHOXYPHENOL HYDROXYLASE"/>
    <property type="match status" value="1"/>
</dbReference>
<dbReference type="AlphaFoldDB" id="A0AB39UVX5"/>
<feature type="domain" description="FAD-binding" evidence="8">
    <location>
        <begin position="8"/>
        <end position="331"/>
    </location>
</feature>
<keyword evidence="4" id="KW-0285">Flavoprotein</keyword>
<dbReference type="EMBL" id="CP154858">
    <property type="protein sequence ID" value="XDT72177.1"/>
    <property type="molecule type" value="Genomic_DNA"/>
</dbReference>
<dbReference type="Gene3D" id="3.50.50.60">
    <property type="entry name" value="FAD/NAD(P)-binding domain"/>
    <property type="match status" value="2"/>
</dbReference>
<gene>
    <name evidence="9" type="primary">ubiH</name>
    <name evidence="9" type="synonym">visB</name>
    <name evidence="9" type="ORF">AAIA72_15480</name>
</gene>
<evidence type="ECO:0000256" key="2">
    <source>
        <dbReference type="ARBA" id="ARBA00004749"/>
    </source>
</evidence>
<organism evidence="9">
    <name type="scientific">Thermohahella caldifontis</name>
    <dbReference type="NCBI Taxonomy" id="3142973"/>
    <lineage>
        <taxon>Bacteria</taxon>
        <taxon>Pseudomonadati</taxon>
        <taxon>Pseudomonadota</taxon>
        <taxon>Gammaproteobacteria</taxon>
        <taxon>Oceanospirillales</taxon>
        <taxon>Hahellaceae</taxon>
        <taxon>Thermohahella</taxon>
    </lineage>
</organism>
<comment type="cofactor">
    <cofactor evidence="1">
        <name>FAD</name>
        <dbReference type="ChEBI" id="CHEBI:57692"/>
    </cofactor>
</comment>